<evidence type="ECO:0000313" key="2">
    <source>
        <dbReference type="Proteomes" id="UP000031599"/>
    </source>
</evidence>
<gene>
    <name evidence="1" type="ORF">DB30_02826</name>
</gene>
<accession>A0A0C2A343</accession>
<protein>
    <submittedName>
        <fullName evidence="1">Uncharacterized protein</fullName>
    </submittedName>
</protein>
<dbReference type="EMBL" id="JMCC02000020">
    <property type="protein sequence ID" value="KIG17793.1"/>
    <property type="molecule type" value="Genomic_DNA"/>
</dbReference>
<sequence length="214" mass="23307">MARAHPRELDGPCGSHVDLEIWNHELFALCADGRSFAIAEPGDHQSPPADAWRELPVRDASFVAFQRSDAMLLGVTSEAELHVLASHSDVAAEHAATLDRFRGPERGGPEQLGLATFIAFEPFSAHTVGLRRGPELVVSSPQAMLSCAIRARDSIVTDLTLPAYDEAVAATLVDRRGRTSIIHVHRDPNGRAFAGAFGPRGGRRLHPWVRCRQL</sequence>
<proteinExistence type="predicted"/>
<dbReference type="Proteomes" id="UP000031599">
    <property type="component" value="Unassembled WGS sequence"/>
</dbReference>
<dbReference type="AlphaFoldDB" id="A0A0C2A343"/>
<evidence type="ECO:0000313" key="1">
    <source>
        <dbReference type="EMBL" id="KIG17793.1"/>
    </source>
</evidence>
<organism evidence="1 2">
    <name type="scientific">Enhygromyxa salina</name>
    <dbReference type="NCBI Taxonomy" id="215803"/>
    <lineage>
        <taxon>Bacteria</taxon>
        <taxon>Pseudomonadati</taxon>
        <taxon>Myxococcota</taxon>
        <taxon>Polyangia</taxon>
        <taxon>Nannocystales</taxon>
        <taxon>Nannocystaceae</taxon>
        <taxon>Enhygromyxa</taxon>
    </lineage>
</organism>
<reference evidence="1 2" key="1">
    <citation type="submission" date="2014-12" db="EMBL/GenBank/DDBJ databases">
        <title>Genome assembly of Enhygromyxa salina DSM 15201.</title>
        <authorList>
            <person name="Sharma G."/>
            <person name="Subramanian S."/>
        </authorList>
    </citation>
    <scope>NUCLEOTIDE SEQUENCE [LARGE SCALE GENOMIC DNA]</scope>
    <source>
        <strain evidence="1 2">DSM 15201</strain>
    </source>
</reference>
<comment type="caution">
    <text evidence="1">The sequence shown here is derived from an EMBL/GenBank/DDBJ whole genome shotgun (WGS) entry which is preliminary data.</text>
</comment>
<name>A0A0C2A343_9BACT</name>